<feature type="domain" description="Non-reducing end beta-L-arabinofuranosidase-like GH127 middle" evidence="3">
    <location>
        <begin position="581"/>
        <end position="674"/>
    </location>
</feature>
<proteinExistence type="predicted"/>
<dbReference type="PANTHER" id="PTHR31151:SF0">
    <property type="entry name" value="PROLINE-TRNA LIGASE (DUF1680)"/>
    <property type="match status" value="1"/>
</dbReference>
<comment type="caution">
    <text evidence="4">The sequence shown here is derived from an EMBL/GenBank/DDBJ whole genome shotgun (WGS) entry which is preliminary data.</text>
</comment>
<protein>
    <submittedName>
        <fullName evidence="4">Beta-L-arabinofuranosidase domain-containing protein</fullName>
    </submittedName>
</protein>
<dbReference type="EMBL" id="JAZGJQ010000001">
    <property type="protein sequence ID" value="MEE6146723.1"/>
    <property type="molecule type" value="Genomic_DNA"/>
</dbReference>
<name>A0ABU7R7Z5_9ACTN</name>
<dbReference type="InterPro" id="IPR046780">
    <property type="entry name" value="aBig_2"/>
</dbReference>
<evidence type="ECO:0000313" key="4">
    <source>
        <dbReference type="EMBL" id="MEE6146723.1"/>
    </source>
</evidence>
<keyword evidence="5" id="KW-1185">Reference proteome</keyword>
<evidence type="ECO:0000259" key="3">
    <source>
        <dbReference type="Pfam" id="PF20736"/>
    </source>
</evidence>
<dbReference type="RefSeq" id="WP_330957485.1">
    <property type="nucleotide sequence ID" value="NZ_JAZGJQ010000001.1"/>
</dbReference>
<evidence type="ECO:0000259" key="1">
    <source>
        <dbReference type="Pfam" id="PF07944"/>
    </source>
</evidence>
<dbReference type="InterPro" id="IPR049046">
    <property type="entry name" value="Beta-AFase-like_GH127_middle"/>
</dbReference>
<dbReference type="Proteomes" id="UP001332931">
    <property type="component" value="Unassembled WGS sequence"/>
</dbReference>
<evidence type="ECO:0000313" key="5">
    <source>
        <dbReference type="Proteomes" id="UP001332931"/>
    </source>
</evidence>
<evidence type="ECO:0000259" key="2">
    <source>
        <dbReference type="Pfam" id="PF20578"/>
    </source>
</evidence>
<reference evidence="4 5" key="1">
    <citation type="submission" date="2024-01" db="EMBL/GenBank/DDBJ databases">
        <title>Description of Olsenella sp. nov., isolated from pig feces.</title>
        <authorList>
            <person name="Chang Y.-H."/>
        </authorList>
    </citation>
    <scope>NUCLEOTIDE SEQUENCE [LARGE SCALE GENOMIC DNA]</scope>
    <source>
        <strain evidence="4 5">YH-ols2223</strain>
    </source>
</reference>
<dbReference type="Pfam" id="PF20736">
    <property type="entry name" value="Glyco_hydro127M"/>
    <property type="match status" value="1"/>
</dbReference>
<dbReference type="Pfam" id="PF07944">
    <property type="entry name" value="Beta-AFase-like_GH127_cat"/>
    <property type="match status" value="1"/>
</dbReference>
<accession>A0ABU7R7Z5</accession>
<organism evidence="4 5">
    <name type="scientific">Olsenella absiana</name>
    <dbReference type="NCBI Taxonomy" id="3115222"/>
    <lineage>
        <taxon>Bacteria</taxon>
        <taxon>Bacillati</taxon>
        <taxon>Actinomycetota</taxon>
        <taxon>Coriobacteriia</taxon>
        <taxon>Coriobacteriales</taxon>
        <taxon>Atopobiaceae</taxon>
        <taxon>Olsenella</taxon>
    </lineage>
</organism>
<dbReference type="InterPro" id="IPR012878">
    <property type="entry name" value="Beta-AFase-like_GH127_cat"/>
</dbReference>
<gene>
    <name evidence="4" type="ORF">VXJ25_01750</name>
</gene>
<dbReference type="SUPFAM" id="SSF48208">
    <property type="entry name" value="Six-hairpin glycosidases"/>
    <property type="match status" value="1"/>
</dbReference>
<dbReference type="InterPro" id="IPR008928">
    <property type="entry name" value="6-hairpin_glycosidase_sf"/>
</dbReference>
<feature type="domain" description="Non-reducing end beta-L-arabinofuranosidase-like GH127 catalytic" evidence="1">
    <location>
        <begin position="194"/>
        <end position="564"/>
    </location>
</feature>
<feature type="domain" description="Atrophied bacterial Ig" evidence="2">
    <location>
        <begin position="14"/>
        <end position="87"/>
    </location>
</feature>
<dbReference type="PANTHER" id="PTHR31151">
    <property type="entry name" value="PROLINE-TRNA LIGASE (DUF1680)"/>
    <property type="match status" value="1"/>
</dbReference>
<sequence length="756" mass="84892">MASAAELDAEQLYVANLNTVEFDLDLPTRGANGSSISWSSDNERFVRPDGTVTQPRYGMGPRDVRLTATFSCPEGTVTRTYPVHILEAKNDIVVEHVHEARVRAELGRPCWLPAVVIVDTADGRVVSHPVEWDGGIEQTFAELGERHVAGHVAGTTYPAEATVEVVARLEPELAPTGCAVDSFDPGAARLDAGSEFFDQQQRSLAFLLSVDDDQMLYNFRATAGLDTLGAPQMVGWDAPECLLRGHTTGHYLSALARCYLATGDVRVREKAAYLVASLAACQRALERVPGVHAGYLMGFPEEQFDRLERYVRYPEVWAPYYTFHKVLAGLLDCYDAFGDGLALEVAEGMGAWAHERLSRLSHEKLTTMWGIYIAGEFGGMNDALARLYERTGRHEFIDAARLFDNDKLFVPMEQGVDTLEDVHANQHIPQVIGALRLFEDTGERRYLDIARNFWDIVVGAHVYAIGGTGESEMWHHPNRVARQLSEHTAESCCSYNMVKLTRGLYRHERRPEMLDYYERTMLNHVLASGDKHARGARTYFMPLAPGFHKEFDDENSCCHGTGLEDDFMYADGVYYHTDNELEVALFVPSHVDWEERGVAVWQRVEQDRRGFRVVLSFAGTDSRFRLRVRRPLWADPEGLLLDGEPAKVATTRDGRWLELERTWHDGDSLEFRLPCSSRLEAAPDDPDKVVVCWGPYVLAFLTPSSDFLRLGTDERPLDEVLVQDGDGPSFVVAGTGTRVRPLCMLEGEDYQVYVRR</sequence>
<dbReference type="Pfam" id="PF20578">
    <property type="entry name" value="aBig_2"/>
    <property type="match status" value="1"/>
</dbReference>